<gene>
    <name evidence="6" type="primary">mtmGI</name>
    <name evidence="6" type="ORF">NFX46_24905</name>
</gene>
<feature type="domain" description="Erythromycin biosynthesis protein CIII-like N-terminal" evidence="5">
    <location>
        <begin position="22"/>
        <end position="219"/>
    </location>
</feature>
<keyword evidence="3" id="KW-0808">Transferase</keyword>
<evidence type="ECO:0000256" key="1">
    <source>
        <dbReference type="ARBA" id="ARBA00006962"/>
    </source>
</evidence>
<dbReference type="Pfam" id="PF21036">
    <property type="entry name" value="EryCIII-like_N"/>
    <property type="match status" value="1"/>
</dbReference>
<comment type="similarity">
    <text evidence="1">Belongs to the glycosyltransferase 28 family.</text>
</comment>
<proteinExistence type="inferred from homology"/>
<evidence type="ECO:0000256" key="2">
    <source>
        <dbReference type="ARBA" id="ARBA00022676"/>
    </source>
</evidence>
<name>A0ABY4ZCG4_9ACTN</name>
<keyword evidence="7" id="KW-1185">Reference proteome</keyword>
<evidence type="ECO:0000259" key="4">
    <source>
        <dbReference type="Pfam" id="PF06722"/>
    </source>
</evidence>
<dbReference type="InterPro" id="IPR002213">
    <property type="entry name" value="UDP_glucos_trans"/>
</dbReference>
<evidence type="ECO:0000256" key="3">
    <source>
        <dbReference type="ARBA" id="ARBA00022679"/>
    </source>
</evidence>
<dbReference type="Pfam" id="PF06722">
    <property type="entry name" value="EryCIII-like_C"/>
    <property type="match status" value="1"/>
</dbReference>
<reference evidence="6" key="1">
    <citation type="submission" date="2022-06" db="EMBL/GenBank/DDBJ databases">
        <title>Complete genome sequence of soil microorganisms Streptomyces sp. Qhu-M197 isolated from Alpine meadows habitats on the Tibetan Plateau.</title>
        <authorList>
            <person name="Zhang B."/>
            <person name="Xiang X."/>
            <person name="Fan J."/>
        </authorList>
    </citation>
    <scope>NUCLEOTIDE SEQUENCE</scope>
    <source>
        <strain evidence="6">Qhu-M197</strain>
    </source>
</reference>
<evidence type="ECO:0000313" key="7">
    <source>
        <dbReference type="Proteomes" id="UP001056374"/>
    </source>
</evidence>
<dbReference type="Proteomes" id="UP001056374">
    <property type="component" value="Chromosome"/>
</dbReference>
<dbReference type="PANTHER" id="PTHR48050">
    <property type="entry name" value="STEROL 3-BETA-GLUCOSYLTRANSFERASE"/>
    <property type="match status" value="1"/>
</dbReference>
<protein>
    <submittedName>
        <fullName evidence="6">Premithramycin A3:dTDP-D-olivose D-olivosyltransferase MtmGI</fullName>
    </submittedName>
</protein>
<feature type="domain" description="Erythromycin biosynthesis protein CIII-like C-terminal" evidence="4">
    <location>
        <begin position="234"/>
        <end position="378"/>
    </location>
</feature>
<evidence type="ECO:0000313" key="6">
    <source>
        <dbReference type="EMBL" id="USQ86656.1"/>
    </source>
</evidence>
<keyword evidence="2" id="KW-0328">Glycosyltransferase</keyword>
<dbReference type="InterPro" id="IPR050426">
    <property type="entry name" value="Glycosyltransferase_28"/>
</dbReference>
<organism evidence="6 7">
    <name type="scientific">Streptomyces phaeoluteigriseus</name>
    <dbReference type="NCBI Taxonomy" id="114686"/>
    <lineage>
        <taxon>Bacteria</taxon>
        <taxon>Bacillati</taxon>
        <taxon>Actinomycetota</taxon>
        <taxon>Actinomycetes</taxon>
        <taxon>Kitasatosporales</taxon>
        <taxon>Streptomycetaceae</taxon>
        <taxon>Streptomyces</taxon>
        <taxon>Streptomyces aurantiacus group</taxon>
    </lineage>
</organism>
<sequence>MRILFVASVSASHLAPMVPLAWALRSAGHDVRVACDADTASGALALGLTVVRVSTDGDFARRHRESVRGVPGEPYYRERDALPRMFADRSLAMLDGLAALVDRWRPHAVVHEPVAFAAETVAAARDIPTLRHLWGPDLFGTPPGAWLRHRVRELVTAEVPDSAGPSAREVVIDPCPAPLQRPGAGAVVPVRYVPVDRPGTVPAWLLEPPGGPRVCVTWGTFADGMPGGHPLMRAMRALPRLGVEVVLVARAEDLARQGGLPAGVRAVTGAPLHAVLPSCTAVVHHGGSNTALGAVVRGLPQLVVSDTFERGLNGQRLAETGAAVHLEAREAEADPDAVVAAVGRLVGDDRYARAAAELRGLALTRPSPARVAGGFEELLTQWPVAGAPITEGA</sequence>
<dbReference type="RefSeq" id="WP_252552382.1">
    <property type="nucleotide sequence ID" value="NZ_CP099468.1"/>
</dbReference>
<dbReference type="InterPro" id="IPR048284">
    <property type="entry name" value="EryCIII-like_N"/>
</dbReference>
<dbReference type="PANTHER" id="PTHR48050:SF13">
    <property type="entry name" value="STEROL 3-BETA-GLUCOSYLTRANSFERASE UGT80A2"/>
    <property type="match status" value="1"/>
</dbReference>
<dbReference type="InterPro" id="IPR010610">
    <property type="entry name" value="EryCIII-like_C"/>
</dbReference>
<dbReference type="SUPFAM" id="SSF53756">
    <property type="entry name" value="UDP-Glycosyltransferase/glycogen phosphorylase"/>
    <property type="match status" value="1"/>
</dbReference>
<dbReference type="EMBL" id="CP099468">
    <property type="protein sequence ID" value="USQ86656.1"/>
    <property type="molecule type" value="Genomic_DNA"/>
</dbReference>
<dbReference type="CDD" id="cd03784">
    <property type="entry name" value="GT1_Gtf-like"/>
    <property type="match status" value="1"/>
</dbReference>
<dbReference type="Gene3D" id="3.40.50.2000">
    <property type="entry name" value="Glycogen Phosphorylase B"/>
    <property type="match status" value="2"/>
</dbReference>
<evidence type="ECO:0000259" key="5">
    <source>
        <dbReference type="Pfam" id="PF21036"/>
    </source>
</evidence>
<accession>A0ABY4ZCG4</accession>